<feature type="transmembrane region" description="Helical" evidence="1">
    <location>
        <begin position="102"/>
        <end position="119"/>
    </location>
</feature>
<keyword evidence="3" id="KW-1185">Reference proteome</keyword>
<feature type="transmembrane region" description="Helical" evidence="1">
    <location>
        <begin position="78"/>
        <end position="95"/>
    </location>
</feature>
<feature type="transmembrane region" description="Helical" evidence="1">
    <location>
        <begin position="179"/>
        <end position="199"/>
    </location>
</feature>
<dbReference type="GO" id="GO:0051301">
    <property type="term" value="P:cell division"/>
    <property type="evidence" value="ECO:0007669"/>
    <property type="project" value="UniProtKB-KW"/>
</dbReference>
<dbReference type="RefSeq" id="WP_155217790.1">
    <property type="nucleotide sequence ID" value="NZ_WNHB01000007.1"/>
</dbReference>
<evidence type="ECO:0000256" key="1">
    <source>
        <dbReference type="SAM" id="Phobius"/>
    </source>
</evidence>
<keyword evidence="1" id="KW-1133">Transmembrane helix</keyword>
<proteinExistence type="predicted"/>
<feature type="transmembrane region" description="Helical" evidence="1">
    <location>
        <begin position="270"/>
        <end position="291"/>
    </location>
</feature>
<keyword evidence="1" id="KW-0472">Membrane</keyword>
<feature type="transmembrane region" description="Helical" evidence="1">
    <location>
        <begin position="205"/>
        <end position="225"/>
    </location>
</feature>
<gene>
    <name evidence="2" type="ORF">GMB86_06090</name>
</gene>
<keyword evidence="1" id="KW-0812">Transmembrane</keyword>
<protein>
    <submittedName>
        <fullName evidence="2">Cell division protein</fullName>
    </submittedName>
</protein>
<dbReference type="OrthoDB" id="198399at2"/>
<dbReference type="Gene3D" id="2.30.42.10">
    <property type="match status" value="1"/>
</dbReference>
<dbReference type="InterPro" id="IPR036034">
    <property type="entry name" value="PDZ_sf"/>
</dbReference>
<dbReference type="SUPFAM" id="SSF50156">
    <property type="entry name" value="PDZ domain-like"/>
    <property type="match status" value="1"/>
</dbReference>
<reference evidence="2 3" key="1">
    <citation type="submission" date="2019-11" db="EMBL/GenBank/DDBJ databases">
        <title>Terrilactibacillus tamarindus sp. nov. BCM23-1 isolated from bark of Tamarindus indica.</title>
        <authorList>
            <person name="Kingkaew E."/>
            <person name="Tanasupawat S."/>
        </authorList>
    </citation>
    <scope>NUCLEOTIDE SEQUENCE [LARGE SCALE GENOMIC DNA]</scope>
    <source>
        <strain evidence="2 3">BCM23-1</strain>
    </source>
</reference>
<comment type="caution">
    <text evidence="2">The sequence shown here is derived from an EMBL/GenBank/DDBJ whole genome shotgun (WGS) entry which is preliminary data.</text>
</comment>
<evidence type="ECO:0000313" key="3">
    <source>
        <dbReference type="Proteomes" id="UP000440978"/>
    </source>
</evidence>
<evidence type="ECO:0000313" key="2">
    <source>
        <dbReference type="EMBL" id="MTT31584.1"/>
    </source>
</evidence>
<keyword evidence="2" id="KW-0132">Cell division</keyword>
<keyword evidence="2" id="KW-0131">Cell cycle</keyword>
<feature type="transmembrane region" description="Helical" evidence="1">
    <location>
        <begin position="53"/>
        <end position="72"/>
    </location>
</feature>
<sequence length="405" mass="45700">MDVVISVIKGIVSLLINPIFYLLLIGLVAFGVQRVRRERRSFGVKVYGMFNTIFSSIEASLVLALLSAIFFLGLHIRMTPGMLVLISCTYLLIMLTGQLRFLSPSIGIGLAIVIAYILPDLNTPYLFLNQWIQDIRTTSLPEFGVFFLFSLAIEWLLVMIRGDDNTSPRLINSHRGKKVGAHEASHMWIVPLLFFIPMSQSHAAFHFWPFVPGESFGLLIFPLGIGYQQLISDRLPRQAVQSSSAWLFLTGLLCAISVILANIFHLPILVAIAGLLSFISRLGLILVHHLLHRYGSYYFTEPSDGLRVVDVIPHSLADRMDVQIGEIIYRVNGKDVHSEYAFYQALQMNSAYCKLEVIDQTGESRFVKGAIHENDDHKIGFLFLEPNKRKQYMDQKEKSQLPTNA</sequence>
<feature type="transmembrane region" description="Helical" evidence="1">
    <location>
        <begin position="12"/>
        <end position="32"/>
    </location>
</feature>
<feature type="transmembrane region" description="Helical" evidence="1">
    <location>
        <begin position="245"/>
        <end position="264"/>
    </location>
</feature>
<dbReference type="Proteomes" id="UP000440978">
    <property type="component" value="Unassembled WGS sequence"/>
</dbReference>
<organism evidence="2 3">
    <name type="scientific">Terrilactibacillus tamarindi</name>
    <dbReference type="NCBI Taxonomy" id="2599694"/>
    <lineage>
        <taxon>Bacteria</taxon>
        <taxon>Bacillati</taxon>
        <taxon>Bacillota</taxon>
        <taxon>Bacilli</taxon>
        <taxon>Bacillales</taxon>
        <taxon>Bacillaceae</taxon>
        <taxon>Terrilactibacillus</taxon>
    </lineage>
</organism>
<accession>A0A6N8CN87</accession>
<feature type="transmembrane region" description="Helical" evidence="1">
    <location>
        <begin position="139"/>
        <end position="158"/>
    </location>
</feature>
<dbReference type="AlphaFoldDB" id="A0A6N8CN87"/>
<dbReference type="EMBL" id="WNHB01000007">
    <property type="protein sequence ID" value="MTT31584.1"/>
    <property type="molecule type" value="Genomic_DNA"/>
</dbReference>
<name>A0A6N8CN87_9BACI</name>